<dbReference type="AlphaFoldDB" id="A0A3P6U7G9"/>
<dbReference type="PANTHER" id="PTHR10073">
    <property type="entry name" value="DNA MISMATCH REPAIR PROTEIN MLH, PMS, MUTL"/>
    <property type="match status" value="1"/>
</dbReference>
<dbReference type="GO" id="GO:0005524">
    <property type="term" value="F:ATP binding"/>
    <property type="evidence" value="ECO:0007669"/>
    <property type="project" value="InterPro"/>
</dbReference>
<dbReference type="Gene3D" id="3.30.230.10">
    <property type="match status" value="1"/>
</dbReference>
<name>A0A3P6U7G9_CYLGO</name>
<evidence type="ECO:0000259" key="2">
    <source>
        <dbReference type="SMART" id="SM01340"/>
    </source>
</evidence>
<dbReference type="InterPro" id="IPR014721">
    <property type="entry name" value="Ribsml_uS5_D2-typ_fold_subgr"/>
</dbReference>
<organism evidence="3 4">
    <name type="scientific">Cylicostephanus goldi</name>
    <name type="common">Nematode worm</name>
    <dbReference type="NCBI Taxonomy" id="71465"/>
    <lineage>
        <taxon>Eukaryota</taxon>
        <taxon>Metazoa</taxon>
        <taxon>Ecdysozoa</taxon>
        <taxon>Nematoda</taxon>
        <taxon>Chromadorea</taxon>
        <taxon>Rhabditida</taxon>
        <taxon>Rhabditina</taxon>
        <taxon>Rhabditomorpha</taxon>
        <taxon>Strongyloidea</taxon>
        <taxon>Strongylidae</taxon>
        <taxon>Cylicostephanus</taxon>
    </lineage>
</organism>
<sequence length="175" mass="19822">MIDFTHVSQRLHYSCDVCMTPPVSSVTARSVQAKKKRQKSFFIFINGRLVHCQPLKYAVDTLLSDRDLVCPFALISLKIDPARVDVNVHPTKQTVVFLEEEAIIEDLQKEVERKLENIFDKEVAPRSLSKKQQLLTPTQISRIPGQTQGPSVGFTGAMEIVEMCAFAQRHIAREI</sequence>
<dbReference type="GO" id="GO:0140664">
    <property type="term" value="F:ATP-dependent DNA damage sensor activity"/>
    <property type="evidence" value="ECO:0007669"/>
    <property type="project" value="InterPro"/>
</dbReference>
<dbReference type="PANTHER" id="PTHR10073:SF12">
    <property type="entry name" value="DNA MISMATCH REPAIR PROTEIN MLH1"/>
    <property type="match status" value="1"/>
</dbReference>
<dbReference type="InterPro" id="IPR038973">
    <property type="entry name" value="MutL/Mlh/Pms-like"/>
</dbReference>
<dbReference type="GO" id="GO:0032389">
    <property type="term" value="C:MutLalpha complex"/>
    <property type="evidence" value="ECO:0007669"/>
    <property type="project" value="TreeGrafter"/>
</dbReference>
<dbReference type="InterPro" id="IPR020568">
    <property type="entry name" value="Ribosomal_Su5_D2-typ_SF"/>
</dbReference>
<feature type="domain" description="DNA mismatch repair protein S5" evidence="2">
    <location>
        <begin position="4"/>
        <end position="116"/>
    </location>
</feature>
<keyword evidence="4" id="KW-1185">Reference proteome</keyword>
<dbReference type="GO" id="GO:0016887">
    <property type="term" value="F:ATP hydrolysis activity"/>
    <property type="evidence" value="ECO:0007669"/>
    <property type="project" value="InterPro"/>
</dbReference>
<dbReference type="SMART" id="SM01340">
    <property type="entry name" value="DNA_mis_repair"/>
    <property type="match status" value="1"/>
</dbReference>
<accession>A0A3P6U7G9</accession>
<protein>
    <recommendedName>
        <fullName evidence="2">DNA mismatch repair protein S5 domain-containing protein</fullName>
    </recommendedName>
</protein>
<dbReference type="GO" id="GO:0030983">
    <property type="term" value="F:mismatched DNA binding"/>
    <property type="evidence" value="ECO:0007669"/>
    <property type="project" value="InterPro"/>
</dbReference>
<dbReference type="OrthoDB" id="5849153at2759"/>
<feature type="non-terminal residue" evidence="3">
    <location>
        <position position="175"/>
    </location>
</feature>
<reference evidence="3 4" key="1">
    <citation type="submission" date="2018-11" db="EMBL/GenBank/DDBJ databases">
        <authorList>
            <consortium name="Pathogen Informatics"/>
        </authorList>
    </citation>
    <scope>NUCLEOTIDE SEQUENCE [LARGE SCALE GENOMIC DNA]</scope>
</reference>
<proteinExistence type="predicted"/>
<evidence type="ECO:0000313" key="3">
    <source>
        <dbReference type="EMBL" id="VDK74174.1"/>
    </source>
</evidence>
<dbReference type="SUPFAM" id="SSF54211">
    <property type="entry name" value="Ribosomal protein S5 domain 2-like"/>
    <property type="match status" value="1"/>
</dbReference>
<keyword evidence="1" id="KW-0175">Coiled coil</keyword>
<dbReference type="EMBL" id="UYRV01023732">
    <property type="protein sequence ID" value="VDK74174.1"/>
    <property type="molecule type" value="Genomic_DNA"/>
</dbReference>
<evidence type="ECO:0000313" key="4">
    <source>
        <dbReference type="Proteomes" id="UP000271889"/>
    </source>
</evidence>
<feature type="coiled-coil region" evidence="1">
    <location>
        <begin position="97"/>
        <end position="124"/>
    </location>
</feature>
<evidence type="ECO:0000256" key="1">
    <source>
        <dbReference type="SAM" id="Coils"/>
    </source>
</evidence>
<dbReference type="InterPro" id="IPR013507">
    <property type="entry name" value="DNA_mismatch_S5_2-like"/>
</dbReference>
<dbReference type="Pfam" id="PF01119">
    <property type="entry name" value="DNA_mis_repair"/>
    <property type="match status" value="1"/>
</dbReference>
<gene>
    <name evidence="3" type="ORF">CGOC_LOCUS7004</name>
</gene>
<dbReference type="GO" id="GO:0006298">
    <property type="term" value="P:mismatch repair"/>
    <property type="evidence" value="ECO:0007669"/>
    <property type="project" value="InterPro"/>
</dbReference>
<dbReference type="Proteomes" id="UP000271889">
    <property type="component" value="Unassembled WGS sequence"/>
</dbReference>